<dbReference type="PANTHER" id="PTHR24223">
    <property type="entry name" value="ATP-BINDING CASSETTE SUB-FAMILY C"/>
    <property type="match status" value="1"/>
</dbReference>
<name>A0A5N7B894_9EURO</name>
<keyword evidence="7" id="KW-0378">Hydrolase</keyword>
<dbReference type="EMBL" id="ML736215">
    <property type="protein sequence ID" value="KAE8377973.1"/>
    <property type="molecule type" value="Genomic_DNA"/>
</dbReference>
<evidence type="ECO:0000259" key="6">
    <source>
        <dbReference type="PROSITE" id="PS50893"/>
    </source>
</evidence>
<keyword evidence="8" id="KW-1185">Reference proteome</keyword>
<dbReference type="SUPFAM" id="SSF52540">
    <property type="entry name" value="P-loop containing nucleoside triphosphate hydrolases"/>
    <property type="match status" value="1"/>
</dbReference>
<feature type="chain" id="PRO_5024830005" evidence="5">
    <location>
        <begin position="22"/>
        <end position="369"/>
    </location>
</feature>
<dbReference type="Gene3D" id="3.40.50.300">
    <property type="entry name" value="P-loop containing nucleotide triphosphate hydrolases"/>
    <property type="match status" value="1"/>
</dbReference>
<dbReference type="Proteomes" id="UP000326198">
    <property type="component" value="Unassembled WGS sequence"/>
</dbReference>
<dbReference type="InterPro" id="IPR003439">
    <property type="entry name" value="ABC_transporter-like_ATP-bd"/>
</dbReference>
<evidence type="ECO:0000256" key="5">
    <source>
        <dbReference type="SAM" id="SignalP"/>
    </source>
</evidence>
<reference evidence="7 8" key="1">
    <citation type="submission" date="2019-04" db="EMBL/GenBank/DDBJ databases">
        <title>Friends and foes A comparative genomics studyof 23 Aspergillus species from section Flavi.</title>
        <authorList>
            <consortium name="DOE Joint Genome Institute"/>
            <person name="Kjaerbolling I."/>
            <person name="Vesth T."/>
            <person name="Frisvad J.C."/>
            <person name="Nybo J.L."/>
            <person name="Theobald S."/>
            <person name="Kildgaard S."/>
            <person name="Isbrandt T."/>
            <person name="Kuo A."/>
            <person name="Sato A."/>
            <person name="Lyhne E.K."/>
            <person name="Kogle M.E."/>
            <person name="Wiebenga A."/>
            <person name="Kun R.S."/>
            <person name="Lubbers R.J."/>
            <person name="Makela M.R."/>
            <person name="Barry K."/>
            <person name="Chovatia M."/>
            <person name="Clum A."/>
            <person name="Daum C."/>
            <person name="Haridas S."/>
            <person name="He G."/>
            <person name="LaButti K."/>
            <person name="Lipzen A."/>
            <person name="Mondo S."/>
            <person name="Riley R."/>
            <person name="Salamov A."/>
            <person name="Simmons B.A."/>
            <person name="Magnuson J.K."/>
            <person name="Henrissat B."/>
            <person name="Mortensen U.H."/>
            <person name="Larsen T.O."/>
            <person name="Devries R.P."/>
            <person name="Grigoriev I.V."/>
            <person name="Machida M."/>
            <person name="Baker S.E."/>
            <person name="Andersen M.R."/>
        </authorList>
    </citation>
    <scope>NUCLEOTIDE SEQUENCE [LARGE SCALE GENOMIC DNA]</scope>
    <source>
        <strain evidence="7 8">IBT 29228</strain>
    </source>
</reference>
<feature type="domain" description="ABC transporter" evidence="6">
    <location>
        <begin position="102"/>
        <end position="369"/>
    </location>
</feature>
<evidence type="ECO:0000313" key="7">
    <source>
        <dbReference type="EMBL" id="KAE8377973.1"/>
    </source>
</evidence>
<dbReference type="InterPro" id="IPR003593">
    <property type="entry name" value="AAA+_ATPase"/>
</dbReference>
<dbReference type="AlphaFoldDB" id="A0A5N7B894"/>
<dbReference type="Pfam" id="PF00005">
    <property type="entry name" value="ABC_tran"/>
    <property type="match status" value="1"/>
</dbReference>
<dbReference type="GO" id="GO:0005524">
    <property type="term" value="F:ATP binding"/>
    <property type="evidence" value="ECO:0007669"/>
    <property type="project" value="UniProtKB-KW"/>
</dbReference>
<dbReference type="InterPro" id="IPR050173">
    <property type="entry name" value="ABC_transporter_C-like"/>
</dbReference>
<dbReference type="OrthoDB" id="4139357at2759"/>
<evidence type="ECO:0000256" key="3">
    <source>
        <dbReference type="ARBA" id="ARBA00022840"/>
    </source>
</evidence>
<dbReference type="InterPro" id="IPR027417">
    <property type="entry name" value="P-loop_NTPase"/>
</dbReference>
<dbReference type="InterPro" id="IPR017871">
    <property type="entry name" value="ABC_transporter-like_CS"/>
</dbReference>
<protein>
    <submittedName>
        <fullName evidence="7">P-loop containing nucleoside triphosphate hydrolase protein</fullName>
    </submittedName>
</protein>
<dbReference type="SMART" id="SM00382">
    <property type="entry name" value="AAA"/>
    <property type="match status" value="1"/>
</dbReference>
<gene>
    <name evidence="7" type="ORF">BDV26DRAFT_304709</name>
</gene>
<dbReference type="PANTHER" id="PTHR24223:SF345">
    <property type="entry name" value="ABC MULTIDRUG TRANSPORTER (EUROFUNG)"/>
    <property type="match status" value="1"/>
</dbReference>
<keyword evidence="3" id="KW-0067">ATP-binding</keyword>
<evidence type="ECO:0000256" key="4">
    <source>
        <dbReference type="SAM" id="MobiDB-lite"/>
    </source>
</evidence>
<evidence type="ECO:0000313" key="8">
    <source>
        <dbReference type="Proteomes" id="UP000326198"/>
    </source>
</evidence>
<organism evidence="7 8">
    <name type="scientific">Aspergillus bertholletiae</name>
    <dbReference type="NCBI Taxonomy" id="1226010"/>
    <lineage>
        <taxon>Eukaryota</taxon>
        <taxon>Fungi</taxon>
        <taxon>Dikarya</taxon>
        <taxon>Ascomycota</taxon>
        <taxon>Pezizomycotina</taxon>
        <taxon>Eurotiomycetes</taxon>
        <taxon>Eurotiomycetidae</taxon>
        <taxon>Eurotiales</taxon>
        <taxon>Aspergillaceae</taxon>
        <taxon>Aspergillus</taxon>
        <taxon>Aspergillus subgen. Circumdati</taxon>
    </lineage>
</organism>
<feature type="signal peptide" evidence="5">
    <location>
        <begin position="1"/>
        <end position="21"/>
    </location>
</feature>
<dbReference type="PROSITE" id="PS50893">
    <property type="entry name" value="ABC_TRANSPORTER_2"/>
    <property type="match status" value="1"/>
</dbReference>
<dbReference type="GO" id="GO:0042626">
    <property type="term" value="F:ATPase-coupled transmembrane transporter activity"/>
    <property type="evidence" value="ECO:0007669"/>
    <property type="project" value="TreeGrafter"/>
</dbReference>
<proteinExistence type="predicted"/>
<comment type="subcellular location">
    <subcellularLocation>
        <location evidence="1">Membrane</location>
        <topology evidence="1">Multi-pass membrane protein</topology>
    </subcellularLocation>
</comment>
<evidence type="ECO:0000256" key="1">
    <source>
        <dbReference type="ARBA" id="ARBA00004141"/>
    </source>
</evidence>
<evidence type="ECO:0000256" key="2">
    <source>
        <dbReference type="ARBA" id="ARBA00022741"/>
    </source>
</evidence>
<keyword evidence="2" id="KW-0547">Nucleotide-binding</keyword>
<dbReference type="GO" id="GO:0016887">
    <property type="term" value="F:ATP hydrolysis activity"/>
    <property type="evidence" value="ECO:0007669"/>
    <property type="project" value="InterPro"/>
</dbReference>
<sequence>MAIGLSLWLVLSILDWREVQYQPEPPFLVANSARATAVGLSLNIIILANTTLLRLVQSWTSLEVSLGAIARVRSVVTETPQEETIGEQERSPPTNGPTSGSLVVRGLEGSYSHAKLALRNIDLNVNAGQKLLICGRTGSGKSTLLLSFLRLLDLQHGSVMVANIDNSKMSQTSLRRHGFITVPQDPLVLGGATLRFNLDPEESLPDRTLIEALQKTRLWEHFCQVSKSSHQSATAEEDLPEFPVSSLPPLSAGQQQLLSLSRAIAQKMAPTGPECSDIQGQFSVAQRRPILLLDEATSALDPDTEAFMQDVIDEEFTRKGYTVIIVAHRIGGLAKYFRDAVVWMSEGRIERVAQTQAAAGLALRDSIEG</sequence>
<accession>A0A5N7B894</accession>
<keyword evidence="5" id="KW-0732">Signal</keyword>
<dbReference type="PROSITE" id="PS00211">
    <property type="entry name" value="ABC_TRANSPORTER_1"/>
    <property type="match status" value="1"/>
</dbReference>
<feature type="region of interest" description="Disordered" evidence="4">
    <location>
        <begin position="80"/>
        <end position="99"/>
    </location>
</feature>
<dbReference type="GO" id="GO:0016020">
    <property type="term" value="C:membrane"/>
    <property type="evidence" value="ECO:0007669"/>
    <property type="project" value="UniProtKB-SubCell"/>
</dbReference>